<reference evidence="1 2" key="1">
    <citation type="submission" date="2019-12" db="EMBL/GenBank/DDBJ databases">
        <title>Novel species isolated from a subtropical stream in China.</title>
        <authorList>
            <person name="Lu H."/>
        </authorList>
    </citation>
    <scope>NUCLEOTIDE SEQUENCE [LARGE SCALE GENOMIC DNA]</scope>
    <source>
        <strain evidence="1 2">CY13W</strain>
    </source>
</reference>
<keyword evidence="2" id="KW-1185">Reference proteome</keyword>
<dbReference type="Pfam" id="PF07377">
    <property type="entry name" value="DUF1493"/>
    <property type="match status" value="1"/>
</dbReference>
<name>A0ABW9VS71_9BURK</name>
<sequence length="110" mass="12678">MKLFLNLSGLRDKTISTCTPQNRLYHDLRIYGEGAEDCLEVLVTKFGVDLSGFPFSEYFPPEWPEGNSRPERILLKVFPGIEGLYRKPATFEPLPLSRIEALIHSKKWHN</sequence>
<dbReference type="Proteomes" id="UP000478090">
    <property type="component" value="Unassembled WGS sequence"/>
</dbReference>
<protein>
    <submittedName>
        <fullName evidence="1">DUF1493 family protein</fullName>
    </submittedName>
</protein>
<dbReference type="RefSeq" id="WP_161041159.1">
    <property type="nucleotide sequence ID" value="NZ_WWCM01000024.1"/>
</dbReference>
<gene>
    <name evidence="1" type="ORF">GTP27_21590</name>
</gene>
<proteinExistence type="predicted"/>
<evidence type="ECO:0000313" key="1">
    <source>
        <dbReference type="EMBL" id="MYM41902.1"/>
    </source>
</evidence>
<dbReference type="InterPro" id="IPR010862">
    <property type="entry name" value="DUF1493"/>
</dbReference>
<comment type="caution">
    <text evidence="1">The sequence shown here is derived from an EMBL/GenBank/DDBJ whole genome shotgun (WGS) entry which is preliminary data.</text>
</comment>
<evidence type="ECO:0000313" key="2">
    <source>
        <dbReference type="Proteomes" id="UP000478090"/>
    </source>
</evidence>
<organism evidence="1 2">
    <name type="scientific">Duganella qianjiadongensis</name>
    <dbReference type="NCBI Taxonomy" id="2692176"/>
    <lineage>
        <taxon>Bacteria</taxon>
        <taxon>Pseudomonadati</taxon>
        <taxon>Pseudomonadota</taxon>
        <taxon>Betaproteobacteria</taxon>
        <taxon>Burkholderiales</taxon>
        <taxon>Oxalobacteraceae</taxon>
        <taxon>Telluria group</taxon>
        <taxon>Duganella</taxon>
    </lineage>
</organism>
<dbReference type="EMBL" id="WWCM01000024">
    <property type="protein sequence ID" value="MYM41902.1"/>
    <property type="molecule type" value="Genomic_DNA"/>
</dbReference>
<accession>A0ABW9VS71</accession>